<organism evidence="5 6">
    <name type="scientific">Lymnaea stagnalis</name>
    <name type="common">Great pond snail</name>
    <name type="synonym">Helix stagnalis</name>
    <dbReference type="NCBI Taxonomy" id="6523"/>
    <lineage>
        <taxon>Eukaryota</taxon>
        <taxon>Metazoa</taxon>
        <taxon>Spiralia</taxon>
        <taxon>Lophotrochozoa</taxon>
        <taxon>Mollusca</taxon>
        <taxon>Gastropoda</taxon>
        <taxon>Heterobranchia</taxon>
        <taxon>Euthyneura</taxon>
        <taxon>Panpulmonata</taxon>
        <taxon>Hygrophila</taxon>
        <taxon>Lymnaeoidea</taxon>
        <taxon>Lymnaeidae</taxon>
        <taxon>Lymnaea</taxon>
    </lineage>
</organism>
<dbReference type="Proteomes" id="UP001497497">
    <property type="component" value="Unassembled WGS sequence"/>
</dbReference>
<feature type="region of interest" description="Disordered" evidence="1">
    <location>
        <begin position="360"/>
        <end position="391"/>
    </location>
</feature>
<feature type="signal peptide" evidence="3">
    <location>
        <begin position="1"/>
        <end position="20"/>
    </location>
</feature>
<gene>
    <name evidence="5" type="ORF">GSLYS_00001364001</name>
</gene>
<evidence type="ECO:0000313" key="5">
    <source>
        <dbReference type="EMBL" id="CAL1527187.1"/>
    </source>
</evidence>
<dbReference type="PROSITE" id="PS50835">
    <property type="entry name" value="IG_LIKE"/>
    <property type="match status" value="1"/>
</dbReference>
<comment type="caution">
    <text evidence="5">The sequence shown here is derived from an EMBL/GenBank/DDBJ whole genome shotgun (WGS) entry which is preliminary data.</text>
</comment>
<evidence type="ECO:0000256" key="1">
    <source>
        <dbReference type="SAM" id="MobiDB-lite"/>
    </source>
</evidence>
<dbReference type="InterPro" id="IPR013098">
    <property type="entry name" value="Ig_I-set"/>
</dbReference>
<dbReference type="Gene3D" id="2.60.40.10">
    <property type="entry name" value="Immunoglobulins"/>
    <property type="match status" value="1"/>
</dbReference>
<dbReference type="SMART" id="SM00409">
    <property type="entry name" value="IG"/>
    <property type="match status" value="2"/>
</dbReference>
<dbReference type="Pfam" id="PF07679">
    <property type="entry name" value="I-set"/>
    <property type="match status" value="1"/>
</dbReference>
<keyword evidence="3" id="KW-0732">Signal</keyword>
<evidence type="ECO:0000256" key="2">
    <source>
        <dbReference type="SAM" id="Phobius"/>
    </source>
</evidence>
<evidence type="ECO:0000256" key="3">
    <source>
        <dbReference type="SAM" id="SignalP"/>
    </source>
</evidence>
<keyword evidence="2" id="KW-0472">Membrane</keyword>
<evidence type="ECO:0000259" key="4">
    <source>
        <dbReference type="PROSITE" id="PS50835"/>
    </source>
</evidence>
<sequence>MFQGRLLLACLLLFLQRVSAIKIEFDEPDSKSVHLGSRTSIRCLVTYEKHLLSVSSVQIVRSQSGQQTVLSKGAKIFESESRYYRVTKLDLNRTRALKLDFNETHPLKLELVFEILSARTVDNAEFKCRYVDQQGNVQAEDGVKLLIFCTPRIDSFTANNRREYLEVRRDSDIEFKCQASGIPSVTLSLLKSTPDGKDELVHISRHRNRLEFEIDDADCRQGGVYRCQIDKNYRSAKKVTVAVNKCGSDEVDSDESTHSKYLVIKVAIPCVCAAVIVFTAVAIVNYVKRCKARKTRSTHRGSGVQLREGVLCDIQEVRGLSPPPYSICQNVVDMAVPRPMYPGEVAACDQYKTKLTTPSSASEKCMTGSSKAGQLHTDAHIDDLPPPYTKT</sequence>
<proteinExistence type="predicted"/>
<feature type="transmembrane region" description="Helical" evidence="2">
    <location>
        <begin position="266"/>
        <end position="287"/>
    </location>
</feature>
<dbReference type="InterPro" id="IPR013783">
    <property type="entry name" value="Ig-like_fold"/>
</dbReference>
<protein>
    <recommendedName>
        <fullName evidence="4">Ig-like domain-containing protein</fullName>
    </recommendedName>
</protein>
<dbReference type="AlphaFoldDB" id="A0AAV2H0I7"/>
<name>A0AAV2H0I7_LYMST</name>
<dbReference type="EMBL" id="CAXITT010000013">
    <property type="protein sequence ID" value="CAL1527187.1"/>
    <property type="molecule type" value="Genomic_DNA"/>
</dbReference>
<feature type="compositionally biased region" description="Polar residues" evidence="1">
    <location>
        <begin position="360"/>
        <end position="372"/>
    </location>
</feature>
<dbReference type="SUPFAM" id="SSF48726">
    <property type="entry name" value="Immunoglobulin"/>
    <property type="match status" value="1"/>
</dbReference>
<evidence type="ECO:0000313" key="6">
    <source>
        <dbReference type="Proteomes" id="UP001497497"/>
    </source>
</evidence>
<accession>A0AAV2H0I7</accession>
<keyword evidence="2" id="KW-0812">Transmembrane</keyword>
<feature type="chain" id="PRO_5043763385" description="Ig-like domain-containing protein" evidence="3">
    <location>
        <begin position="21"/>
        <end position="391"/>
    </location>
</feature>
<dbReference type="InterPro" id="IPR007110">
    <property type="entry name" value="Ig-like_dom"/>
</dbReference>
<keyword evidence="2" id="KW-1133">Transmembrane helix</keyword>
<dbReference type="InterPro" id="IPR003599">
    <property type="entry name" value="Ig_sub"/>
</dbReference>
<dbReference type="InterPro" id="IPR036179">
    <property type="entry name" value="Ig-like_dom_sf"/>
</dbReference>
<feature type="domain" description="Ig-like" evidence="4">
    <location>
        <begin position="151"/>
        <end position="240"/>
    </location>
</feature>
<reference evidence="5 6" key="1">
    <citation type="submission" date="2024-04" db="EMBL/GenBank/DDBJ databases">
        <authorList>
            <consortium name="Genoscope - CEA"/>
            <person name="William W."/>
        </authorList>
    </citation>
    <scope>NUCLEOTIDE SEQUENCE [LARGE SCALE GENOMIC DNA]</scope>
</reference>
<keyword evidence="6" id="KW-1185">Reference proteome</keyword>